<dbReference type="GO" id="GO:0000976">
    <property type="term" value="F:transcription cis-regulatory region binding"/>
    <property type="evidence" value="ECO:0007669"/>
    <property type="project" value="TreeGrafter"/>
</dbReference>
<evidence type="ECO:0000256" key="5">
    <source>
        <dbReference type="SAM" id="MobiDB-lite"/>
    </source>
</evidence>
<dbReference type="GO" id="GO:0003700">
    <property type="term" value="F:DNA-binding transcription factor activity"/>
    <property type="evidence" value="ECO:0007669"/>
    <property type="project" value="TreeGrafter"/>
</dbReference>
<dbReference type="InterPro" id="IPR050109">
    <property type="entry name" value="HTH-type_TetR-like_transc_reg"/>
</dbReference>
<evidence type="ECO:0000259" key="6">
    <source>
        <dbReference type="PROSITE" id="PS50977"/>
    </source>
</evidence>
<accession>A0A179B1T1</accession>
<dbReference type="OrthoDB" id="5242390at2"/>
<dbReference type="InterPro" id="IPR036271">
    <property type="entry name" value="Tet_transcr_reg_TetR-rel_C_sf"/>
</dbReference>
<evidence type="ECO:0000256" key="2">
    <source>
        <dbReference type="ARBA" id="ARBA00023125"/>
    </source>
</evidence>
<comment type="caution">
    <text evidence="7">The sequence shown here is derived from an EMBL/GenBank/DDBJ whole genome shotgun (WGS) entry which is preliminary data.</text>
</comment>
<organism evidence="7 8">
    <name type="scientific">Peptidiphaga gingivicola</name>
    <dbReference type="NCBI Taxonomy" id="2741497"/>
    <lineage>
        <taxon>Bacteria</taxon>
        <taxon>Bacillati</taxon>
        <taxon>Actinomycetota</taxon>
        <taxon>Actinomycetes</taxon>
        <taxon>Actinomycetales</taxon>
        <taxon>Actinomycetaceae</taxon>
        <taxon>Peptidiphaga</taxon>
    </lineage>
</organism>
<evidence type="ECO:0000256" key="4">
    <source>
        <dbReference type="PROSITE-ProRule" id="PRU00335"/>
    </source>
</evidence>
<feature type="domain" description="HTH tetR-type" evidence="6">
    <location>
        <begin position="10"/>
        <end position="70"/>
    </location>
</feature>
<dbReference type="AlphaFoldDB" id="A0A179B1T1"/>
<dbReference type="STRING" id="1823756.A4H34_00305"/>
<gene>
    <name evidence="7" type="ORF">A4H34_00305</name>
</gene>
<keyword evidence="3" id="KW-0804">Transcription</keyword>
<dbReference type="RefSeq" id="WP_064230680.1">
    <property type="nucleotide sequence ID" value="NZ_LVZK01000001.1"/>
</dbReference>
<dbReference type="PROSITE" id="PS50977">
    <property type="entry name" value="HTH_TETR_2"/>
    <property type="match status" value="1"/>
</dbReference>
<sequence length="268" mass="30059">MPRVSAGHQKRQRERIVVAAEACFAENGFHATSMDDVVDAVGMSTSTVYNYFPGGKNELIVTVCKERTDAVFARIAILAKRENPPSLREVYAEVALAFWQHMEKVERERFRSDEEDAPDEGEQTSEEGRQRPGEGGRASGGEDVADDVHTDEALRIFEEMGRTDGAEPPEWMLRSVRLAVNAWAETIRNPGLNQDMRRRHSEFRKALTVLVDRWKACGVVDPALPTADVVRLLMDSYFGAIVDFVITGESRYERSTAALERVLSPREG</sequence>
<dbReference type="InterPro" id="IPR009057">
    <property type="entry name" value="Homeodomain-like_sf"/>
</dbReference>
<feature type="compositionally biased region" description="Acidic residues" evidence="5">
    <location>
        <begin position="113"/>
        <end position="125"/>
    </location>
</feature>
<evidence type="ECO:0000256" key="1">
    <source>
        <dbReference type="ARBA" id="ARBA00023015"/>
    </source>
</evidence>
<dbReference type="SUPFAM" id="SSF46689">
    <property type="entry name" value="Homeodomain-like"/>
    <property type="match status" value="1"/>
</dbReference>
<feature type="DNA-binding region" description="H-T-H motif" evidence="4">
    <location>
        <begin position="33"/>
        <end position="52"/>
    </location>
</feature>
<dbReference type="Proteomes" id="UP000078368">
    <property type="component" value="Unassembled WGS sequence"/>
</dbReference>
<dbReference type="EMBL" id="LVZK01000001">
    <property type="protein sequence ID" value="OAP85687.1"/>
    <property type="molecule type" value="Genomic_DNA"/>
</dbReference>
<evidence type="ECO:0000313" key="7">
    <source>
        <dbReference type="EMBL" id="OAP85687.1"/>
    </source>
</evidence>
<reference evidence="7 8" key="1">
    <citation type="submission" date="2016-04" db="EMBL/GenBank/DDBJ databases">
        <title>Peptidophaga gingivicola gen. nov., sp. nov., isolated from human subgingival plaque.</title>
        <authorList>
            <person name="Beall C.J."/>
            <person name="Mokrzan E.M."/>
            <person name="Griffen A.L."/>
            <person name="Leys E.J."/>
        </authorList>
    </citation>
    <scope>NUCLEOTIDE SEQUENCE [LARGE SCALE GENOMIC DNA]</scope>
    <source>
        <strain evidence="7 8">BA112</strain>
    </source>
</reference>
<keyword evidence="1" id="KW-0805">Transcription regulation</keyword>
<dbReference type="InterPro" id="IPR001647">
    <property type="entry name" value="HTH_TetR"/>
</dbReference>
<evidence type="ECO:0000313" key="8">
    <source>
        <dbReference type="Proteomes" id="UP000078368"/>
    </source>
</evidence>
<keyword evidence="8" id="KW-1185">Reference proteome</keyword>
<name>A0A179B1T1_9ACTO</name>
<dbReference type="PANTHER" id="PTHR30055">
    <property type="entry name" value="HTH-TYPE TRANSCRIPTIONAL REGULATOR RUTR"/>
    <property type="match status" value="1"/>
</dbReference>
<evidence type="ECO:0000256" key="3">
    <source>
        <dbReference type="ARBA" id="ARBA00023163"/>
    </source>
</evidence>
<proteinExistence type="predicted"/>
<dbReference type="Gene3D" id="1.10.357.10">
    <property type="entry name" value="Tetracycline Repressor, domain 2"/>
    <property type="match status" value="2"/>
</dbReference>
<protein>
    <recommendedName>
        <fullName evidence="6">HTH tetR-type domain-containing protein</fullName>
    </recommendedName>
</protein>
<dbReference type="PANTHER" id="PTHR30055:SF234">
    <property type="entry name" value="HTH-TYPE TRANSCRIPTIONAL REGULATOR BETI"/>
    <property type="match status" value="1"/>
</dbReference>
<keyword evidence="2 4" id="KW-0238">DNA-binding</keyword>
<dbReference type="SUPFAM" id="SSF48498">
    <property type="entry name" value="Tetracyclin repressor-like, C-terminal domain"/>
    <property type="match status" value="1"/>
</dbReference>
<dbReference type="Pfam" id="PF00440">
    <property type="entry name" value="TetR_N"/>
    <property type="match status" value="1"/>
</dbReference>
<feature type="region of interest" description="Disordered" evidence="5">
    <location>
        <begin position="109"/>
        <end position="145"/>
    </location>
</feature>